<name>A0A5B9DLQ4_9HYPH</name>
<dbReference type="AlphaFoldDB" id="A0A5B9DLQ4"/>
<evidence type="ECO:0000256" key="2">
    <source>
        <dbReference type="PROSITE-ProRule" id="PRU00169"/>
    </source>
</evidence>
<dbReference type="RefSeq" id="WP_049707919.1">
    <property type="nucleotide sequence ID" value="NZ_BMFM01000001.1"/>
</dbReference>
<feature type="domain" description="Response regulatory" evidence="3">
    <location>
        <begin position="6"/>
        <end position="120"/>
    </location>
</feature>
<dbReference type="GO" id="GO:0000160">
    <property type="term" value="P:phosphorelay signal transduction system"/>
    <property type="evidence" value="ECO:0007669"/>
    <property type="project" value="InterPro"/>
</dbReference>
<dbReference type="PANTHER" id="PTHR44591">
    <property type="entry name" value="STRESS RESPONSE REGULATOR PROTEIN 1"/>
    <property type="match status" value="1"/>
</dbReference>
<evidence type="ECO:0000259" key="3">
    <source>
        <dbReference type="PROSITE" id="PS50110"/>
    </source>
</evidence>
<keyword evidence="5" id="KW-1185">Reference proteome</keyword>
<gene>
    <name evidence="4" type="ORF">FNA67_08370</name>
</gene>
<dbReference type="InterPro" id="IPR050595">
    <property type="entry name" value="Bact_response_regulator"/>
</dbReference>
<proteinExistence type="predicted"/>
<protein>
    <submittedName>
        <fullName evidence="4">Response regulator</fullName>
    </submittedName>
</protein>
<dbReference type="OrthoDB" id="9782655at2"/>
<organism evidence="4 5">
    <name type="scientific">Paradevosia tibetensis</name>
    <dbReference type="NCBI Taxonomy" id="1447062"/>
    <lineage>
        <taxon>Bacteria</taxon>
        <taxon>Pseudomonadati</taxon>
        <taxon>Pseudomonadota</taxon>
        <taxon>Alphaproteobacteria</taxon>
        <taxon>Hyphomicrobiales</taxon>
        <taxon>Devosiaceae</taxon>
        <taxon>Paradevosia</taxon>
    </lineage>
</organism>
<dbReference type="Proteomes" id="UP000321062">
    <property type="component" value="Chromosome"/>
</dbReference>
<dbReference type="SUPFAM" id="SSF52172">
    <property type="entry name" value="CheY-like"/>
    <property type="match status" value="1"/>
</dbReference>
<dbReference type="PANTHER" id="PTHR44591:SF25">
    <property type="entry name" value="CHEMOTAXIS TWO-COMPONENT RESPONSE REGULATOR"/>
    <property type="match status" value="1"/>
</dbReference>
<sequence>MTTHQTIAIVDDDEGVRTSLSNLLRSFGYDVDTYGSGVEFLEKGRDRPADCIITDVQMPHMRGDELQNRLIETGSTTPMIFMTAFPTEAIRGRVMEAGARAFLEKPVETALLLRHIEDAVA</sequence>
<evidence type="ECO:0000313" key="4">
    <source>
        <dbReference type="EMBL" id="QEE20190.1"/>
    </source>
</evidence>
<dbReference type="EMBL" id="CP041690">
    <property type="protein sequence ID" value="QEE20190.1"/>
    <property type="molecule type" value="Genomic_DNA"/>
</dbReference>
<feature type="modified residue" description="4-aspartylphosphate" evidence="2">
    <location>
        <position position="55"/>
    </location>
</feature>
<dbReference type="SMART" id="SM00448">
    <property type="entry name" value="REC"/>
    <property type="match status" value="1"/>
</dbReference>
<dbReference type="InterPro" id="IPR011006">
    <property type="entry name" value="CheY-like_superfamily"/>
</dbReference>
<evidence type="ECO:0000313" key="5">
    <source>
        <dbReference type="Proteomes" id="UP000321062"/>
    </source>
</evidence>
<evidence type="ECO:0000256" key="1">
    <source>
        <dbReference type="ARBA" id="ARBA00022553"/>
    </source>
</evidence>
<keyword evidence="1 2" id="KW-0597">Phosphoprotein</keyword>
<accession>A0A5B9DLQ4</accession>
<reference evidence="4 5" key="1">
    <citation type="journal article" date="2015" name="Int. J. Syst. Evol. Microbiol.">
        <title>Youhaiella tibetensis gen. nov., sp. nov., isolated from subsurface sediment.</title>
        <authorList>
            <person name="Wang Y.X."/>
            <person name="Huang F.Q."/>
            <person name="Nogi Y."/>
            <person name="Pang S.J."/>
            <person name="Wang P.K."/>
            <person name="Lv J."/>
        </authorList>
    </citation>
    <scope>NUCLEOTIDE SEQUENCE [LARGE SCALE GENOMIC DNA]</scope>
    <source>
        <strain evidence="5">fig4</strain>
    </source>
</reference>
<dbReference type="KEGG" id="yti:FNA67_08370"/>
<dbReference type="PROSITE" id="PS50110">
    <property type="entry name" value="RESPONSE_REGULATORY"/>
    <property type="match status" value="1"/>
</dbReference>
<dbReference type="Gene3D" id="3.40.50.2300">
    <property type="match status" value="1"/>
</dbReference>
<dbReference type="Pfam" id="PF00072">
    <property type="entry name" value="Response_reg"/>
    <property type="match status" value="1"/>
</dbReference>
<dbReference type="InterPro" id="IPR001789">
    <property type="entry name" value="Sig_transdc_resp-reg_receiver"/>
</dbReference>